<evidence type="ECO:0008006" key="4">
    <source>
        <dbReference type="Google" id="ProtNLM"/>
    </source>
</evidence>
<sequence length="419" mass="46251">DGDRRPPFRGGEDRRPQGDGERRPFRGGDDRRPQRDGDRRPPFRGGEDRRPQGDGERRPFRGGEDRRPQRDGDRRPPFRGGDDRPRRDDRSERPRFGDGSRHAGARFGESARDDWEDRDPYGTKSIRPRHDDPEIDESVSARDLDPAARAELKTLSKDNADWVAKHLVMAALLVDDDPETANQHALSAARRAGRVAVVRETAAITAYRTGDFATALRELRTYRRISGKNDQLPMMVDCERGLGRPERALELGRSVDRAALDAAVQVELAIAMSGARLDLGNPTAALGELEIPQLDPTTAYSWSPALYSAYAATLEELGRQDEADEWWARVDRAAAALAEIADENAWETVDVVEEEVEGHDEHDAAQHDVVEPGASGDGAGDLGDGALDDTDQLDTDEPDDDLGEIDDDNPRDVDGSAAD</sequence>
<protein>
    <recommendedName>
        <fullName evidence="4">Primosomal protein</fullName>
    </recommendedName>
</protein>
<feature type="region of interest" description="Disordered" evidence="1">
    <location>
        <begin position="1"/>
        <end position="143"/>
    </location>
</feature>
<feature type="compositionally biased region" description="Basic and acidic residues" evidence="1">
    <location>
        <begin position="109"/>
        <end position="121"/>
    </location>
</feature>
<accession>A0ABT7TTQ7</accession>
<gene>
    <name evidence="2" type="ORF">QUG93_14955</name>
</gene>
<comment type="caution">
    <text evidence="2">The sequence shown here is derived from an EMBL/GenBank/DDBJ whole genome shotgun (WGS) entry which is preliminary data.</text>
</comment>
<dbReference type="InterPro" id="IPR011990">
    <property type="entry name" value="TPR-like_helical_dom_sf"/>
</dbReference>
<evidence type="ECO:0000313" key="3">
    <source>
        <dbReference type="Proteomes" id="UP001236404"/>
    </source>
</evidence>
<organism evidence="2 3">
    <name type="scientific">Curtobacterium caseinilyticum</name>
    <dbReference type="NCBI Taxonomy" id="3055137"/>
    <lineage>
        <taxon>Bacteria</taxon>
        <taxon>Bacillati</taxon>
        <taxon>Actinomycetota</taxon>
        <taxon>Actinomycetes</taxon>
        <taxon>Micrococcales</taxon>
        <taxon>Microbacteriaceae</taxon>
        <taxon>Curtobacterium</taxon>
    </lineage>
</organism>
<evidence type="ECO:0000256" key="1">
    <source>
        <dbReference type="SAM" id="MobiDB-lite"/>
    </source>
</evidence>
<reference evidence="2 3" key="1">
    <citation type="submission" date="2023-06" db="EMBL/GenBank/DDBJ databases">
        <authorList>
            <person name="Feng G."/>
            <person name="Li J."/>
            <person name="Zhu H."/>
        </authorList>
    </citation>
    <scope>NUCLEOTIDE SEQUENCE [LARGE SCALE GENOMIC DNA]</scope>
    <source>
        <strain evidence="2 3">RHCKG28</strain>
    </source>
</reference>
<dbReference type="Proteomes" id="UP001236404">
    <property type="component" value="Unassembled WGS sequence"/>
</dbReference>
<proteinExistence type="predicted"/>
<dbReference type="Gene3D" id="1.25.40.10">
    <property type="entry name" value="Tetratricopeptide repeat domain"/>
    <property type="match status" value="1"/>
</dbReference>
<dbReference type="SUPFAM" id="SSF48452">
    <property type="entry name" value="TPR-like"/>
    <property type="match status" value="1"/>
</dbReference>
<feature type="compositionally biased region" description="Basic and acidic residues" evidence="1">
    <location>
        <begin position="359"/>
        <end position="370"/>
    </location>
</feature>
<name>A0ABT7TTQ7_9MICO</name>
<feature type="compositionally biased region" description="Basic and acidic residues" evidence="1">
    <location>
        <begin position="1"/>
        <end position="101"/>
    </location>
</feature>
<keyword evidence="3" id="KW-1185">Reference proteome</keyword>
<dbReference type="EMBL" id="JAUCMN010000012">
    <property type="protein sequence ID" value="MDM7892991.1"/>
    <property type="molecule type" value="Genomic_DNA"/>
</dbReference>
<feature type="compositionally biased region" description="Basic and acidic residues" evidence="1">
    <location>
        <begin position="408"/>
        <end position="419"/>
    </location>
</feature>
<feature type="non-terminal residue" evidence="2">
    <location>
        <position position="1"/>
    </location>
</feature>
<evidence type="ECO:0000313" key="2">
    <source>
        <dbReference type="EMBL" id="MDM7892991.1"/>
    </source>
</evidence>
<feature type="compositionally biased region" description="Acidic residues" evidence="1">
    <location>
        <begin position="386"/>
        <end position="407"/>
    </location>
</feature>
<feature type="region of interest" description="Disordered" evidence="1">
    <location>
        <begin position="354"/>
        <end position="419"/>
    </location>
</feature>